<proteinExistence type="predicted"/>
<protein>
    <submittedName>
        <fullName evidence="1">Uncharacterized protein</fullName>
    </submittedName>
</protein>
<evidence type="ECO:0000313" key="1">
    <source>
        <dbReference type="EMBL" id="EGN92626.1"/>
    </source>
</evidence>
<dbReference type="InParanoid" id="F8QGE8"/>
<keyword evidence="2" id="KW-1185">Reference proteome</keyword>
<gene>
    <name evidence="1" type="ORF">SERLA73DRAFT_146873</name>
</gene>
<organism evidence="2">
    <name type="scientific">Serpula lacrymans var. lacrymans (strain S7.3)</name>
    <name type="common">Dry rot fungus</name>
    <dbReference type="NCBI Taxonomy" id="936435"/>
    <lineage>
        <taxon>Eukaryota</taxon>
        <taxon>Fungi</taxon>
        <taxon>Dikarya</taxon>
        <taxon>Basidiomycota</taxon>
        <taxon>Agaricomycotina</taxon>
        <taxon>Agaricomycetes</taxon>
        <taxon>Agaricomycetidae</taxon>
        <taxon>Boletales</taxon>
        <taxon>Coniophorineae</taxon>
        <taxon>Serpulaceae</taxon>
        <taxon>Serpula</taxon>
    </lineage>
</organism>
<dbReference type="AlphaFoldDB" id="F8QGE8"/>
<dbReference type="HOGENOM" id="CLU_2980501_0_0_1"/>
<sequence length="58" mass="6281">MAVTSALRRGKMLSLLEQLAAATRLAENDESIQLLTNVLSEAKAVKKSSSACAIQRRH</sequence>
<evidence type="ECO:0000313" key="2">
    <source>
        <dbReference type="Proteomes" id="UP000008063"/>
    </source>
</evidence>
<reference evidence="2" key="1">
    <citation type="journal article" date="2011" name="Science">
        <title>The plant cell wall-decomposing machinery underlies the functional diversity of forest fungi.</title>
        <authorList>
            <person name="Eastwood D.C."/>
            <person name="Floudas D."/>
            <person name="Binder M."/>
            <person name="Majcherczyk A."/>
            <person name="Schneider P."/>
            <person name="Aerts A."/>
            <person name="Asiegbu F.O."/>
            <person name="Baker S.E."/>
            <person name="Barry K."/>
            <person name="Bendiksby M."/>
            <person name="Blumentritt M."/>
            <person name="Coutinho P.M."/>
            <person name="Cullen D."/>
            <person name="de Vries R.P."/>
            <person name="Gathman A."/>
            <person name="Goodell B."/>
            <person name="Henrissat B."/>
            <person name="Ihrmark K."/>
            <person name="Kauserud H."/>
            <person name="Kohler A."/>
            <person name="LaButti K."/>
            <person name="Lapidus A."/>
            <person name="Lavin J.L."/>
            <person name="Lee Y.-H."/>
            <person name="Lindquist E."/>
            <person name="Lilly W."/>
            <person name="Lucas S."/>
            <person name="Morin E."/>
            <person name="Murat C."/>
            <person name="Oguiza J.A."/>
            <person name="Park J."/>
            <person name="Pisabarro A.G."/>
            <person name="Riley R."/>
            <person name="Rosling A."/>
            <person name="Salamov A."/>
            <person name="Schmidt O."/>
            <person name="Schmutz J."/>
            <person name="Skrede I."/>
            <person name="Stenlid J."/>
            <person name="Wiebenga A."/>
            <person name="Xie X."/>
            <person name="Kuees U."/>
            <person name="Hibbett D.S."/>
            <person name="Hoffmeister D."/>
            <person name="Hoegberg N."/>
            <person name="Martin F."/>
            <person name="Grigoriev I.V."/>
            <person name="Watkinson S.C."/>
        </authorList>
    </citation>
    <scope>NUCLEOTIDE SEQUENCE [LARGE SCALE GENOMIC DNA]</scope>
    <source>
        <strain evidence="2">strain S7.3</strain>
    </source>
</reference>
<dbReference type="EMBL" id="GL945501">
    <property type="protein sequence ID" value="EGN92626.1"/>
    <property type="molecule type" value="Genomic_DNA"/>
</dbReference>
<dbReference type="Proteomes" id="UP000008063">
    <property type="component" value="Unassembled WGS sequence"/>
</dbReference>
<name>F8QGE8_SERL3</name>
<accession>F8QGE8</accession>